<dbReference type="Pfam" id="PF20670">
    <property type="entry name" value="DUF6816"/>
    <property type="match status" value="1"/>
</dbReference>
<dbReference type="InterPro" id="IPR049213">
    <property type="entry name" value="DUF6816"/>
</dbReference>
<dbReference type="EMBL" id="JBHZOL010000101">
    <property type="protein sequence ID" value="MFE4108196.1"/>
    <property type="molecule type" value="Genomic_DNA"/>
</dbReference>
<evidence type="ECO:0000313" key="3">
    <source>
        <dbReference type="EMBL" id="MFE4108196.1"/>
    </source>
</evidence>
<feature type="signal peptide" evidence="1">
    <location>
        <begin position="1"/>
        <end position="32"/>
    </location>
</feature>
<feature type="domain" description="DUF6816" evidence="2">
    <location>
        <begin position="54"/>
        <end position="263"/>
    </location>
</feature>
<dbReference type="Proteomes" id="UP001600165">
    <property type="component" value="Unassembled WGS sequence"/>
</dbReference>
<keyword evidence="1" id="KW-0732">Signal</keyword>
<sequence length="266" mass="30166">MNRWLRKQLRPKLIWLTLLLLVWLLCSAEAIAASLSDRLAQFPNWTDKPPVQAAIDDLIYPDWMVGTWQMTSTLVDLVAPLAPEIVSPGFESNRQFLGQPIVCQVRFVRQSPRSRSRFVPSVVRPMANIIADRAFNGLNLAKAYLGETAVKAVYVDPDNPNRQVTTLSGDRQLVSTVSQRATERPRSDRFITSEIFQQIFRGSPRPYLNEVETTTAYTQLPTEAGAIAADQVTAIYLSPQDPDYFKAIDRPIALYRYRLEFHPVSQ</sequence>
<organism evidence="3 4">
    <name type="scientific">Almyronema epifaneia S1</name>
    <dbReference type="NCBI Taxonomy" id="2991925"/>
    <lineage>
        <taxon>Bacteria</taxon>
        <taxon>Bacillati</taxon>
        <taxon>Cyanobacteriota</taxon>
        <taxon>Cyanophyceae</taxon>
        <taxon>Nodosilineales</taxon>
        <taxon>Nodosilineaceae</taxon>
        <taxon>Almyronema</taxon>
        <taxon>Almyronema epifaneia</taxon>
    </lineage>
</organism>
<accession>A0ABW6IJ14</accession>
<protein>
    <submittedName>
        <fullName evidence="3">DUF6816 family protein</fullName>
    </submittedName>
</protein>
<dbReference type="RefSeq" id="WP_377967677.1">
    <property type="nucleotide sequence ID" value="NZ_JBHZOL010000101.1"/>
</dbReference>
<keyword evidence="4" id="KW-1185">Reference proteome</keyword>
<evidence type="ECO:0000256" key="1">
    <source>
        <dbReference type="SAM" id="SignalP"/>
    </source>
</evidence>
<comment type="caution">
    <text evidence="3">The sequence shown here is derived from an EMBL/GenBank/DDBJ whole genome shotgun (WGS) entry which is preliminary data.</text>
</comment>
<feature type="chain" id="PRO_5046834295" evidence="1">
    <location>
        <begin position="33"/>
        <end position="266"/>
    </location>
</feature>
<proteinExistence type="predicted"/>
<reference evidence="3 4" key="1">
    <citation type="submission" date="2024-10" db="EMBL/GenBank/DDBJ databases">
        <authorList>
            <person name="Ratan Roy A."/>
            <person name="Morales Sandoval P.H."/>
            <person name="De Los Santos Villalobos S."/>
            <person name="Chakraborty S."/>
            <person name="Mukherjee J."/>
        </authorList>
    </citation>
    <scope>NUCLEOTIDE SEQUENCE [LARGE SCALE GENOMIC DNA]</scope>
    <source>
        <strain evidence="3 4">S1</strain>
    </source>
</reference>
<gene>
    <name evidence="3" type="ORF">ACFVKH_18080</name>
</gene>
<name>A0ABW6IJ14_9CYAN</name>
<evidence type="ECO:0000313" key="4">
    <source>
        <dbReference type="Proteomes" id="UP001600165"/>
    </source>
</evidence>
<evidence type="ECO:0000259" key="2">
    <source>
        <dbReference type="Pfam" id="PF20670"/>
    </source>
</evidence>